<proteinExistence type="predicted"/>
<dbReference type="Pfam" id="PF03572">
    <property type="entry name" value="Peptidase_S41"/>
    <property type="match status" value="1"/>
</dbReference>
<evidence type="ECO:0000313" key="2">
    <source>
        <dbReference type="EMBL" id="POD84570.1"/>
    </source>
</evidence>
<organism evidence="2 3">
    <name type="scientific">Lactiplantibacillus plantarum subsp. plantarum</name>
    <dbReference type="NCBI Taxonomy" id="337330"/>
    <lineage>
        <taxon>Bacteria</taxon>
        <taxon>Bacillati</taxon>
        <taxon>Bacillota</taxon>
        <taxon>Bacilli</taxon>
        <taxon>Lactobacillales</taxon>
        <taxon>Lactobacillaceae</taxon>
        <taxon>Lactiplantibacillus</taxon>
    </lineage>
</organism>
<dbReference type="Proteomes" id="UP000236990">
    <property type="component" value="Unassembled WGS sequence"/>
</dbReference>
<protein>
    <recommendedName>
        <fullName evidence="1">Tail specific protease domain-containing protein</fullName>
    </recommendedName>
</protein>
<gene>
    <name evidence="2" type="ORF">S101258_01602</name>
</gene>
<dbReference type="InterPro" id="IPR005151">
    <property type="entry name" value="Tail-specific_protease"/>
</dbReference>
<sequence>MITNKCRYGLVGLISIVLTFGLSASNRLRASFNAMPAITYMSKYGIINHRTQWQAMLHATDHGRKITSLTQLNQILRAANLHSFAVANLRQVEHATRPTKTMSAGLTIINVPAFYSSQHQLQKQYWTQLQHLIKQTKPTTDLILNFAANTGGSSAPMIAGLAAIIPDGLLYTGITNHHRNRPRVMYHGRITGGLGQDDFNFSQPTAAHFRHIYAIIGNQTASAAEVTIMALKRNPHVTLVGRSSAGYTSLNGGVFLNTAVAVMTIGTLKATVKIHGQQYFNNQPLKPDIPTLYQPLAPLQLGQSPHLDADFLSELRTIMKHYH</sequence>
<accession>A0A2S3U6E0</accession>
<reference evidence="2 3" key="1">
    <citation type="submission" date="2017-06" db="EMBL/GenBank/DDBJ databases">
        <title>Genome sequence of Lactobacillus plantarum subsp. plantarum strain SRCM101258.</title>
        <authorList>
            <person name="Cho S.H."/>
        </authorList>
    </citation>
    <scope>NUCLEOTIDE SEQUENCE [LARGE SCALE GENOMIC DNA]</scope>
    <source>
        <strain evidence="2 3">SRCM101258</strain>
    </source>
</reference>
<dbReference type="InterPro" id="IPR029045">
    <property type="entry name" value="ClpP/crotonase-like_dom_sf"/>
</dbReference>
<dbReference type="GO" id="GO:0008236">
    <property type="term" value="F:serine-type peptidase activity"/>
    <property type="evidence" value="ECO:0007669"/>
    <property type="project" value="InterPro"/>
</dbReference>
<dbReference type="SUPFAM" id="SSF52096">
    <property type="entry name" value="ClpP/crotonase"/>
    <property type="match status" value="1"/>
</dbReference>
<comment type="caution">
    <text evidence="2">The sequence shown here is derived from an EMBL/GenBank/DDBJ whole genome shotgun (WGS) entry which is preliminary data.</text>
</comment>
<dbReference type="Gene3D" id="3.90.226.10">
    <property type="entry name" value="2-enoyl-CoA Hydratase, Chain A, domain 1"/>
    <property type="match status" value="1"/>
</dbReference>
<dbReference type="GO" id="GO:0006508">
    <property type="term" value="P:proteolysis"/>
    <property type="evidence" value="ECO:0007669"/>
    <property type="project" value="InterPro"/>
</dbReference>
<evidence type="ECO:0000259" key="1">
    <source>
        <dbReference type="SMART" id="SM00245"/>
    </source>
</evidence>
<dbReference type="RefSeq" id="WP_015640259.1">
    <property type="nucleotide sequence ID" value="NZ_CP094385.1"/>
</dbReference>
<feature type="domain" description="Tail specific protease" evidence="1">
    <location>
        <begin position="68"/>
        <end position="292"/>
    </location>
</feature>
<dbReference type="SMART" id="SM00245">
    <property type="entry name" value="TSPc"/>
    <property type="match status" value="1"/>
</dbReference>
<dbReference type="AlphaFoldDB" id="A0A2S3U6E0"/>
<dbReference type="EMBL" id="NKCZ01000101">
    <property type="protein sequence ID" value="POD84570.1"/>
    <property type="molecule type" value="Genomic_DNA"/>
</dbReference>
<name>A0A2S3U6E0_LACPN</name>
<evidence type="ECO:0000313" key="3">
    <source>
        <dbReference type="Proteomes" id="UP000236990"/>
    </source>
</evidence>